<gene>
    <name evidence="1" type="ordered locus">Despr_0483</name>
</gene>
<keyword evidence="2" id="KW-1185">Reference proteome</keyword>
<accession>A0A7U3YJR7</accession>
<protein>
    <recommendedName>
        <fullName evidence="3">TubC N-terminal docking domain-containing protein</fullName>
    </recommendedName>
</protein>
<dbReference type="AlphaFoldDB" id="A0A7U3YJR7"/>
<sequence length="117" mass="13480">MNARAIIEAAVTDGLVVNLSPTGSLKAIGEQEAVNRWRPLLKQHKTEIINLLSGKPSGEMQATRPTLPNWCNARCDHYHRLDVPDVGTMQWCCWETDERHWRRDRIDTMSRCPEKEK</sequence>
<evidence type="ECO:0000313" key="1">
    <source>
        <dbReference type="EMBL" id="ADW16663.1"/>
    </source>
</evidence>
<dbReference type="EMBL" id="CP002364">
    <property type="protein sequence ID" value="ADW16663.1"/>
    <property type="molecule type" value="Genomic_DNA"/>
</dbReference>
<dbReference type="KEGG" id="dpr:Despr_0483"/>
<reference evidence="1 2" key="1">
    <citation type="journal article" date="2011" name="Stand. Genomic Sci.">
        <title>Complete genome sequence of Desulfobulbus propionicus type strain (1pr3).</title>
        <authorList>
            <person name="Pagani I."/>
            <person name="Lapidus A."/>
            <person name="Nolan M."/>
            <person name="Lucas S."/>
            <person name="Hammon N."/>
            <person name="Deshpande S."/>
            <person name="Cheng J.F."/>
            <person name="Chertkov O."/>
            <person name="Davenport K."/>
            <person name="Tapia R."/>
            <person name="Han C."/>
            <person name="Goodwin L."/>
            <person name="Pitluck S."/>
            <person name="Liolios K."/>
            <person name="Mavromatis K."/>
            <person name="Ivanova N."/>
            <person name="Mikhailova N."/>
            <person name="Pati A."/>
            <person name="Chen A."/>
            <person name="Palaniappan K."/>
            <person name="Land M."/>
            <person name="Hauser L."/>
            <person name="Chang Y.J."/>
            <person name="Jeffries C.D."/>
            <person name="Detter J.C."/>
            <person name="Brambilla E."/>
            <person name="Kannan K.P."/>
            <person name="Djao O.D."/>
            <person name="Rohde M."/>
            <person name="Pukall R."/>
            <person name="Spring S."/>
            <person name="Goker M."/>
            <person name="Sikorski J."/>
            <person name="Woyke T."/>
            <person name="Bristow J."/>
            <person name="Eisen J.A."/>
            <person name="Markowitz V."/>
            <person name="Hugenholtz P."/>
            <person name="Kyrpides N.C."/>
            <person name="Klenk H.P."/>
        </authorList>
    </citation>
    <scope>NUCLEOTIDE SEQUENCE [LARGE SCALE GENOMIC DNA]</scope>
    <source>
        <strain evidence="2">ATCC 33891 / DSM 2032 / 1pr3</strain>
    </source>
</reference>
<proteinExistence type="predicted"/>
<dbReference type="RefSeq" id="WP_015723210.1">
    <property type="nucleotide sequence ID" value="NC_014972.1"/>
</dbReference>
<evidence type="ECO:0000313" key="2">
    <source>
        <dbReference type="Proteomes" id="UP000006365"/>
    </source>
</evidence>
<organism evidence="1 2">
    <name type="scientific">Desulfobulbus propionicus (strain ATCC 33891 / DSM 2032 / VKM B-1956 / 1pr3)</name>
    <dbReference type="NCBI Taxonomy" id="577650"/>
    <lineage>
        <taxon>Bacteria</taxon>
        <taxon>Pseudomonadati</taxon>
        <taxon>Thermodesulfobacteriota</taxon>
        <taxon>Desulfobulbia</taxon>
        <taxon>Desulfobulbales</taxon>
        <taxon>Desulfobulbaceae</taxon>
        <taxon>Desulfobulbus</taxon>
    </lineage>
</organism>
<name>A0A7U3YJR7_DESPD</name>
<dbReference type="Proteomes" id="UP000006365">
    <property type="component" value="Chromosome"/>
</dbReference>
<evidence type="ECO:0008006" key="3">
    <source>
        <dbReference type="Google" id="ProtNLM"/>
    </source>
</evidence>